<keyword evidence="1" id="KW-0812">Transmembrane</keyword>
<protein>
    <submittedName>
        <fullName evidence="2">Uncharacterized protein</fullName>
    </submittedName>
</protein>
<reference evidence="2" key="1">
    <citation type="submission" date="2014-12" db="EMBL/GenBank/DDBJ databases">
        <title>Insight into the proteome of Arion vulgaris.</title>
        <authorList>
            <person name="Aradska J."/>
            <person name="Bulat T."/>
            <person name="Smidak R."/>
            <person name="Sarate P."/>
            <person name="Gangsoo J."/>
            <person name="Sialana F."/>
            <person name="Bilban M."/>
            <person name="Lubec G."/>
        </authorList>
    </citation>
    <scope>NUCLEOTIDE SEQUENCE</scope>
    <source>
        <tissue evidence="2">Skin</tissue>
    </source>
</reference>
<keyword evidence="1" id="KW-1133">Transmembrane helix</keyword>
<dbReference type="AlphaFoldDB" id="A0A0B7C0C4"/>
<keyword evidence="1" id="KW-0472">Membrane</keyword>
<name>A0A0B7C0C4_9EUPU</name>
<feature type="non-terminal residue" evidence="2">
    <location>
        <position position="51"/>
    </location>
</feature>
<sequence>MFDFKLLQSYSGCFIDYCLINLQLVVEGIWYIFSLSISIVPAIAAFEASLL</sequence>
<evidence type="ECO:0000256" key="1">
    <source>
        <dbReference type="SAM" id="Phobius"/>
    </source>
</evidence>
<gene>
    <name evidence="2" type="primary">ORF217711</name>
</gene>
<organism evidence="2">
    <name type="scientific">Arion vulgaris</name>
    <dbReference type="NCBI Taxonomy" id="1028688"/>
    <lineage>
        <taxon>Eukaryota</taxon>
        <taxon>Metazoa</taxon>
        <taxon>Spiralia</taxon>
        <taxon>Lophotrochozoa</taxon>
        <taxon>Mollusca</taxon>
        <taxon>Gastropoda</taxon>
        <taxon>Heterobranchia</taxon>
        <taxon>Euthyneura</taxon>
        <taxon>Panpulmonata</taxon>
        <taxon>Eupulmonata</taxon>
        <taxon>Stylommatophora</taxon>
        <taxon>Helicina</taxon>
        <taxon>Arionoidea</taxon>
        <taxon>Arionidae</taxon>
        <taxon>Arion</taxon>
    </lineage>
</organism>
<proteinExistence type="predicted"/>
<evidence type="ECO:0000313" key="2">
    <source>
        <dbReference type="EMBL" id="CEK98071.1"/>
    </source>
</evidence>
<dbReference type="EMBL" id="HACG01051200">
    <property type="protein sequence ID" value="CEK98071.1"/>
    <property type="molecule type" value="Transcribed_RNA"/>
</dbReference>
<feature type="transmembrane region" description="Helical" evidence="1">
    <location>
        <begin position="29"/>
        <end position="50"/>
    </location>
</feature>
<accession>A0A0B7C0C4</accession>